<keyword evidence="6 7" id="KW-0472">Membrane</keyword>
<feature type="domain" description="ABC transporter" evidence="8">
    <location>
        <begin position="371"/>
        <end position="604"/>
    </location>
</feature>
<feature type="transmembrane region" description="Helical" evidence="7">
    <location>
        <begin position="88"/>
        <end position="110"/>
    </location>
</feature>
<dbReference type="PROSITE" id="PS00211">
    <property type="entry name" value="ABC_TRANSPORTER_1"/>
    <property type="match status" value="1"/>
</dbReference>
<name>A0ABW7N972_9BACT</name>
<evidence type="ECO:0000256" key="6">
    <source>
        <dbReference type="ARBA" id="ARBA00023136"/>
    </source>
</evidence>
<evidence type="ECO:0000259" key="9">
    <source>
        <dbReference type="PROSITE" id="PS50929"/>
    </source>
</evidence>
<comment type="subcellular location">
    <subcellularLocation>
        <location evidence="1">Cell membrane</location>
        <topology evidence="1">Multi-pass membrane protein</topology>
    </subcellularLocation>
</comment>
<protein>
    <submittedName>
        <fullName evidence="10">ABC transporter ATP-binding protein</fullName>
    </submittedName>
</protein>
<dbReference type="InterPro" id="IPR003439">
    <property type="entry name" value="ABC_transporter-like_ATP-bd"/>
</dbReference>
<dbReference type="Pfam" id="PF00005">
    <property type="entry name" value="ABC_tran"/>
    <property type="match status" value="1"/>
</dbReference>
<dbReference type="PROSITE" id="PS50929">
    <property type="entry name" value="ABC_TM1F"/>
    <property type="match status" value="1"/>
</dbReference>
<dbReference type="SMART" id="SM00382">
    <property type="entry name" value="AAA"/>
    <property type="match status" value="1"/>
</dbReference>
<evidence type="ECO:0000256" key="7">
    <source>
        <dbReference type="SAM" id="Phobius"/>
    </source>
</evidence>
<evidence type="ECO:0000256" key="1">
    <source>
        <dbReference type="ARBA" id="ARBA00004651"/>
    </source>
</evidence>
<organism evidence="10 11">
    <name type="scientific">Marinoscillum luteum</name>
    <dbReference type="NCBI Taxonomy" id="861051"/>
    <lineage>
        <taxon>Bacteria</taxon>
        <taxon>Pseudomonadati</taxon>
        <taxon>Bacteroidota</taxon>
        <taxon>Cytophagia</taxon>
        <taxon>Cytophagales</taxon>
        <taxon>Reichenbachiellaceae</taxon>
        <taxon>Marinoscillum</taxon>
    </lineage>
</organism>
<dbReference type="Gene3D" id="3.40.50.300">
    <property type="entry name" value="P-loop containing nucleotide triphosphate hydrolases"/>
    <property type="match status" value="1"/>
</dbReference>
<dbReference type="InterPro" id="IPR036640">
    <property type="entry name" value="ABC1_TM_sf"/>
</dbReference>
<dbReference type="PANTHER" id="PTHR43394:SF1">
    <property type="entry name" value="ATP-BINDING CASSETTE SUB-FAMILY B MEMBER 10, MITOCHONDRIAL"/>
    <property type="match status" value="1"/>
</dbReference>
<gene>
    <name evidence="10" type="ORF">ACHKAR_10560</name>
</gene>
<dbReference type="InterPro" id="IPR017871">
    <property type="entry name" value="ABC_transporter-like_CS"/>
</dbReference>
<proteinExistence type="predicted"/>
<keyword evidence="3" id="KW-0547">Nucleotide-binding</keyword>
<evidence type="ECO:0000313" key="11">
    <source>
        <dbReference type="Proteomes" id="UP001610063"/>
    </source>
</evidence>
<keyword evidence="4 10" id="KW-0067">ATP-binding</keyword>
<sequence>MRIFWRILGYARPLGPVVPQYLVLISLATVFSVINLTALIPLLQVLFNEVESGQMVVQPSFSWTIGYLKNLFYYHLHEAVATSGRFSALYYICLLMVASVLLANLFRYLSQLILARVRVRVIQNLRNAAFLAITNSDVGFFSSRKKGDLISRVSSDVQEVEQSAVSALKIMVKEPFLIIGYFAVLFTISAELTLYTLTLVPLAGMAVSVVARRIRKWARQTQESLGQMNSTLDETITGIRIIKALAAQSYIRQRFVKEVKAYAAQSFNISKKANLASPISEVMGVAVLSVVLIIGGKMVLSPVPELSPAEFIGFLVIFSQVLVPAKAISVVFSEINRGIISASRVFDLVDSRPEIIESDDTRPIQTLERDIVFEGVSFAYEEQEVITQLNMTIPKGKIVALVGPSGGGKSTIADLLCRFYDPTHGSITVDGVDLRSLALNQWRGLIGLVSQQPLLFHDTIANNITFGRTEVSFAQIQKAAKAANADAFIEKLPQGYETIIGEMGNKLSGGERQRLTIARAILQDPPILILDEATSSLDAQSEEQVQQALFTLMKDRTTLVIAHRLSTIQHADEILVINKGRITERGTHDQLRATSGLYQQLTQLQSF</sequence>
<evidence type="ECO:0000256" key="3">
    <source>
        <dbReference type="ARBA" id="ARBA00022741"/>
    </source>
</evidence>
<evidence type="ECO:0000256" key="5">
    <source>
        <dbReference type="ARBA" id="ARBA00022989"/>
    </source>
</evidence>
<keyword evidence="11" id="KW-1185">Reference proteome</keyword>
<dbReference type="EMBL" id="JBIPKE010000016">
    <property type="protein sequence ID" value="MFH6983886.1"/>
    <property type="molecule type" value="Genomic_DNA"/>
</dbReference>
<dbReference type="CDD" id="cd18552">
    <property type="entry name" value="ABC_6TM_MsbA_like"/>
    <property type="match status" value="1"/>
</dbReference>
<keyword evidence="2 7" id="KW-0812">Transmembrane</keyword>
<dbReference type="InterPro" id="IPR027417">
    <property type="entry name" value="P-loop_NTPase"/>
</dbReference>
<dbReference type="InterPro" id="IPR011527">
    <property type="entry name" value="ABC1_TM_dom"/>
</dbReference>
<dbReference type="InterPro" id="IPR003593">
    <property type="entry name" value="AAA+_ATPase"/>
</dbReference>
<reference evidence="10 11" key="1">
    <citation type="journal article" date="2013" name="Int. J. Syst. Evol. Microbiol.">
        <title>Marinoscillum luteum sp. nov., isolated from marine sediment.</title>
        <authorList>
            <person name="Cha I.T."/>
            <person name="Park S.J."/>
            <person name="Kim S.J."/>
            <person name="Kim J.G."/>
            <person name="Jung M.Y."/>
            <person name="Shin K.S."/>
            <person name="Kwon K.K."/>
            <person name="Yang S.H."/>
            <person name="Seo Y.S."/>
            <person name="Rhee S.K."/>
        </authorList>
    </citation>
    <scope>NUCLEOTIDE SEQUENCE [LARGE SCALE GENOMIC DNA]</scope>
    <source>
        <strain evidence="10 11">KCTC 23939</strain>
    </source>
</reference>
<dbReference type="Pfam" id="PF00664">
    <property type="entry name" value="ABC_membrane"/>
    <property type="match status" value="1"/>
</dbReference>
<dbReference type="PANTHER" id="PTHR43394">
    <property type="entry name" value="ATP-DEPENDENT PERMEASE MDL1, MITOCHONDRIAL"/>
    <property type="match status" value="1"/>
</dbReference>
<evidence type="ECO:0000259" key="8">
    <source>
        <dbReference type="PROSITE" id="PS50893"/>
    </source>
</evidence>
<dbReference type="Proteomes" id="UP001610063">
    <property type="component" value="Unassembled WGS sequence"/>
</dbReference>
<keyword evidence="5 7" id="KW-1133">Transmembrane helix</keyword>
<dbReference type="InterPro" id="IPR039421">
    <property type="entry name" value="Type_1_exporter"/>
</dbReference>
<dbReference type="Gene3D" id="1.20.1560.10">
    <property type="entry name" value="ABC transporter type 1, transmembrane domain"/>
    <property type="match status" value="1"/>
</dbReference>
<feature type="transmembrane region" description="Helical" evidence="7">
    <location>
        <begin position="170"/>
        <end position="188"/>
    </location>
</feature>
<dbReference type="GO" id="GO:0005524">
    <property type="term" value="F:ATP binding"/>
    <property type="evidence" value="ECO:0007669"/>
    <property type="project" value="UniProtKB-KW"/>
</dbReference>
<comment type="caution">
    <text evidence="10">The sequence shown here is derived from an EMBL/GenBank/DDBJ whole genome shotgun (WGS) entry which is preliminary data.</text>
</comment>
<evidence type="ECO:0000313" key="10">
    <source>
        <dbReference type="EMBL" id="MFH6983886.1"/>
    </source>
</evidence>
<dbReference type="RefSeq" id="WP_395417400.1">
    <property type="nucleotide sequence ID" value="NZ_JBIPKE010000016.1"/>
</dbReference>
<feature type="transmembrane region" description="Helical" evidence="7">
    <location>
        <begin position="21"/>
        <end position="47"/>
    </location>
</feature>
<dbReference type="PROSITE" id="PS50893">
    <property type="entry name" value="ABC_TRANSPORTER_2"/>
    <property type="match status" value="1"/>
</dbReference>
<evidence type="ECO:0000256" key="2">
    <source>
        <dbReference type="ARBA" id="ARBA00022692"/>
    </source>
</evidence>
<evidence type="ECO:0000256" key="4">
    <source>
        <dbReference type="ARBA" id="ARBA00022840"/>
    </source>
</evidence>
<feature type="domain" description="ABC transmembrane type-1" evidence="9">
    <location>
        <begin position="80"/>
        <end position="337"/>
    </location>
</feature>
<dbReference type="SUPFAM" id="SSF52540">
    <property type="entry name" value="P-loop containing nucleoside triphosphate hydrolases"/>
    <property type="match status" value="1"/>
</dbReference>
<accession>A0ABW7N972</accession>
<dbReference type="SUPFAM" id="SSF90123">
    <property type="entry name" value="ABC transporter transmembrane region"/>
    <property type="match status" value="1"/>
</dbReference>